<dbReference type="AlphaFoldDB" id="A0A5C8HZJ6"/>
<evidence type="ECO:0000256" key="4">
    <source>
        <dbReference type="ARBA" id="ARBA00023136"/>
    </source>
</evidence>
<dbReference type="PANTHER" id="PTHR23528">
    <property type="match status" value="1"/>
</dbReference>
<feature type="transmembrane region" description="Helical" evidence="5">
    <location>
        <begin position="384"/>
        <end position="407"/>
    </location>
</feature>
<protein>
    <submittedName>
        <fullName evidence="7">SLC45 family MFS transporter</fullName>
    </submittedName>
</protein>
<proteinExistence type="predicted"/>
<feature type="transmembrane region" description="Helical" evidence="5">
    <location>
        <begin position="86"/>
        <end position="109"/>
    </location>
</feature>
<dbReference type="EMBL" id="VRSV01000002">
    <property type="protein sequence ID" value="TXK10346.1"/>
    <property type="molecule type" value="Genomic_DNA"/>
</dbReference>
<dbReference type="InterPro" id="IPR020846">
    <property type="entry name" value="MFS_dom"/>
</dbReference>
<dbReference type="SUPFAM" id="SSF103473">
    <property type="entry name" value="MFS general substrate transporter"/>
    <property type="match status" value="1"/>
</dbReference>
<dbReference type="InterPro" id="IPR011701">
    <property type="entry name" value="MFS"/>
</dbReference>
<dbReference type="GO" id="GO:0022857">
    <property type="term" value="F:transmembrane transporter activity"/>
    <property type="evidence" value="ECO:0007669"/>
    <property type="project" value="InterPro"/>
</dbReference>
<feature type="transmembrane region" description="Helical" evidence="5">
    <location>
        <begin position="121"/>
        <end position="138"/>
    </location>
</feature>
<feature type="transmembrane region" description="Helical" evidence="5">
    <location>
        <begin position="296"/>
        <end position="315"/>
    </location>
</feature>
<name>A0A5C8HZJ6_9MICO</name>
<sequence>MAGVFLPRMSLEFRCPPFGGQRCFSPPVSSRVSPTRRRSGRMPRVPRRLFWSLLGASLALNAMYGAVAGILVPAQIATADPAGKEAALAVTMTASSAVTVVLRPVFGMLSDRTRSRFGRRTPYIVGGAIGAAIALVALGQATSVVAIAIGWIVVQPLLNLIEGPLDAVMADRVRPASLPRASAFYGAGIAIGVAGGTVVAGATVSAVGAAYSGLAVVLVFAMVGFALLERDRPRGPAASVSLPWRRAWASRDLRLVFAARFVLVLGHQLVLGYLLYVVMAFTSAPVDEAGGISSRVIGLHIVCLVVGAALGGVVVKGHRVRWIIAASGVIGAALIIPAVWSDLTGLTVYAAIAGVARGVYLTADLALMIDLLPSRADSGRDLGVLGLATTLPQTLAPTIAGLVLVSTANDYEVLFVLASVLVFASAGVISRVRSSVPSSSR</sequence>
<reference evidence="7 8" key="1">
    <citation type="submission" date="2019-08" db="EMBL/GenBank/DDBJ databases">
        <authorList>
            <person name="Dong K."/>
        </authorList>
    </citation>
    <scope>NUCLEOTIDE SEQUENCE [LARGE SCALE GENOMIC DNA]</scope>
    <source>
        <strain evidence="7 8">JCM14558</strain>
    </source>
</reference>
<feature type="transmembrane region" description="Helical" evidence="5">
    <location>
        <begin position="209"/>
        <end position="228"/>
    </location>
</feature>
<comment type="caution">
    <text evidence="7">The sequence shown here is derived from an EMBL/GenBank/DDBJ whole genome shotgun (WGS) entry which is preliminary data.</text>
</comment>
<keyword evidence="8" id="KW-1185">Reference proteome</keyword>
<dbReference type="GO" id="GO:0005886">
    <property type="term" value="C:plasma membrane"/>
    <property type="evidence" value="ECO:0007669"/>
    <property type="project" value="UniProtKB-SubCell"/>
</dbReference>
<dbReference type="Pfam" id="PF07690">
    <property type="entry name" value="MFS_1"/>
    <property type="match status" value="1"/>
</dbReference>
<evidence type="ECO:0000313" key="7">
    <source>
        <dbReference type="EMBL" id="TXK10346.1"/>
    </source>
</evidence>
<feature type="transmembrane region" description="Helical" evidence="5">
    <location>
        <begin position="322"/>
        <end position="340"/>
    </location>
</feature>
<evidence type="ECO:0000256" key="1">
    <source>
        <dbReference type="ARBA" id="ARBA00004651"/>
    </source>
</evidence>
<dbReference type="InterPro" id="IPR036259">
    <property type="entry name" value="MFS_trans_sf"/>
</dbReference>
<dbReference type="OrthoDB" id="7584869at2"/>
<evidence type="ECO:0000256" key="5">
    <source>
        <dbReference type="SAM" id="Phobius"/>
    </source>
</evidence>
<keyword evidence="3 5" id="KW-1133">Transmembrane helix</keyword>
<comment type="subcellular location">
    <subcellularLocation>
        <location evidence="1">Cell membrane</location>
        <topology evidence="1">Multi-pass membrane protein</topology>
    </subcellularLocation>
</comment>
<dbReference type="Proteomes" id="UP000321034">
    <property type="component" value="Unassembled WGS sequence"/>
</dbReference>
<gene>
    <name evidence="7" type="ORF">FVP77_16010</name>
</gene>
<feature type="transmembrane region" description="Helical" evidence="5">
    <location>
        <begin position="413"/>
        <end position="432"/>
    </location>
</feature>
<dbReference type="PROSITE" id="PS50850">
    <property type="entry name" value="MFS"/>
    <property type="match status" value="1"/>
</dbReference>
<evidence type="ECO:0000313" key="8">
    <source>
        <dbReference type="Proteomes" id="UP000321034"/>
    </source>
</evidence>
<accession>A0A5C8HZJ6</accession>
<feature type="domain" description="Major facilitator superfamily (MFS) profile" evidence="6">
    <location>
        <begin position="252"/>
        <end position="441"/>
    </location>
</feature>
<evidence type="ECO:0000256" key="2">
    <source>
        <dbReference type="ARBA" id="ARBA00022692"/>
    </source>
</evidence>
<feature type="transmembrane region" description="Helical" evidence="5">
    <location>
        <begin position="49"/>
        <end position="74"/>
    </location>
</feature>
<keyword evidence="4 5" id="KW-0472">Membrane</keyword>
<feature type="transmembrane region" description="Helical" evidence="5">
    <location>
        <begin position="182"/>
        <end position="203"/>
    </location>
</feature>
<keyword evidence="2 5" id="KW-0812">Transmembrane</keyword>
<organism evidence="7 8">
    <name type="scientific">Microbacterium hatanonis</name>
    <dbReference type="NCBI Taxonomy" id="404366"/>
    <lineage>
        <taxon>Bacteria</taxon>
        <taxon>Bacillati</taxon>
        <taxon>Actinomycetota</taxon>
        <taxon>Actinomycetes</taxon>
        <taxon>Micrococcales</taxon>
        <taxon>Microbacteriaceae</taxon>
        <taxon>Microbacterium</taxon>
    </lineage>
</organism>
<evidence type="ECO:0000256" key="3">
    <source>
        <dbReference type="ARBA" id="ARBA00022989"/>
    </source>
</evidence>
<dbReference type="Gene3D" id="1.20.1250.20">
    <property type="entry name" value="MFS general substrate transporter like domains"/>
    <property type="match status" value="1"/>
</dbReference>
<evidence type="ECO:0000259" key="6">
    <source>
        <dbReference type="PROSITE" id="PS50850"/>
    </source>
</evidence>
<feature type="transmembrane region" description="Helical" evidence="5">
    <location>
        <begin position="144"/>
        <end position="161"/>
    </location>
</feature>
<feature type="transmembrane region" description="Helical" evidence="5">
    <location>
        <begin position="255"/>
        <end position="276"/>
    </location>
</feature>
<dbReference type="PANTHER" id="PTHR23528:SF1">
    <property type="entry name" value="MAJOR FACILITATOR SUPERFAMILY (MFS) PROFILE DOMAIN-CONTAINING PROTEIN"/>
    <property type="match status" value="1"/>
</dbReference>